<keyword evidence="15 18" id="KW-0472">Membrane</keyword>
<evidence type="ECO:0000313" key="20">
    <source>
        <dbReference type="EMBL" id="OSS54649.1"/>
    </source>
</evidence>
<evidence type="ECO:0000256" key="7">
    <source>
        <dbReference type="ARBA" id="ARBA00022723"/>
    </source>
</evidence>
<evidence type="ECO:0000256" key="13">
    <source>
        <dbReference type="ARBA" id="ARBA00022989"/>
    </source>
</evidence>
<evidence type="ECO:0000259" key="19">
    <source>
        <dbReference type="Pfam" id="PF04548"/>
    </source>
</evidence>
<keyword evidence="7" id="KW-0479">Metal-binding</keyword>
<dbReference type="OMA" id="FMAFGAQ"/>
<keyword evidence="9" id="KW-0378">Hydrolase</keyword>
<feature type="coiled-coil region" evidence="17">
    <location>
        <begin position="221"/>
        <end position="255"/>
    </location>
</feature>
<organism evidence="20 21">
    <name type="scientific">Epicoccum nigrum</name>
    <name type="common">Soil fungus</name>
    <name type="synonym">Epicoccum purpurascens</name>
    <dbReference type="NCBI Taxonomy" id="105696"/>
    <lineage>
        <taxon>Eukaryota</taxon>
        <taxon>Fungi</taxon>
        <taxon>Dikarya</taxon>
        <taxon>Ascomycota</taxon>
        <taxon>Pezizomycotina</taxon>
        <taxon>Dothideomycetes</taxon>
        <taxon>Pleosporomycetidae</taxon>
        <taxon>Pleosporales</taxon>
        <taxon>Pleosporineae</taxon>
        <taxon>Didymellaceae</taxon>
        <taxon>Epicoccum</taxon>
    </lineage>
</organism>
<keyword evidence="3" id="KW-0813">Transport</keyword>
<dbReference type="EMBL" id="KZ107838">
    <property type="protein sequence ID" value="OSS54649.1"/>
    <property type="molecule type" value="Genomic_DNA"/>
</dbReference>
<dbReference type="GO" id="GO:0046872">
    <property type="term" value="F:metal ion binding"/>
    <property type="evidence" value="ECO:0007669"/>
    <property type="project" value="UniProtKB-KW"/>
</dbReference>
<evidence type="ECO:0000256" key="12">
    <source>
        <dbReference type="ARBA" id="ARBA00022927"/>
    </source>
</evidence>
<dbReference type="Gene3D" id="3.40.50.300">
    <property type="entry name" value="P-loop containing nucleotide triphosphate hydrolases"/>
    <property type="match status" value="1"/>
</dbReference>
<evidence type="ECO:0000256" key="4">
    <source>
        <dbReference type="ARBA" id="ARBA00022528"/>
    </source>
</evidence>
<evidence type="ECO:0000256" key="10">
    <source>
        <dbReference type="ARBA" id="ARBA00022805"/>
    </source>
</evidence>
<dbReference type="GO" id="GO:0016020">
    <property type="term" value="C:membrane"/>
    <property type="evidence" value="ECO:0007669"/>
    <property type="project" value="UniProtKB-SubCell"/>
</dbReference>
<gene>
    <name evidence="20" type="ORF">B5807_00271</name>
</gene>
<dbReference type="GO" id="GO:0016787">
    <property type="term" value="F:hydrolase activity"/>
    <property type="evidence" value="ECO:0007669"/>
    <property type="project" value="UniProtKB-KW"/>
</dbReference>
<evidence type="ECO:0000256" key="17">
    <source>
        <dbReference type="SAM" id="Coils"/>
    </source>
</evidence>
<evidence type="ECO:0000256" key="14">
    <source>
        <dbReference type="ARBA" id="ARBA00023134"/>
    </source>
</evidence>
<dbReference type="InterPro" id="IPR006703">
    <property type="entry name" value="G_AIG1"/>
</dbReference>
<protein>
    <recommendedName>
        <fullName evidence="19">AIG1-type G domain-containing protein</fullName>
    </recommendedName>
</protein>
<keyword evidence="5" id="KW-0934">Plastid</keyword>
<comment type="cofactor">
    <cofactor evidence="1">
        <name>Mg(2+)</name>
        <dbReference type="ChEBI" id="CHEBI:18420"/>
    </cofactor>
</comment>
<keyword evidence="6 18" id="KW-0812">Transmembrane</keyword>
<evidence type="ECO:0000256" key="6">
    <source>
        <dbReference type="ARBA" id="ARBA00022692"/>
    </source>
</evidence>
<dbReference type="Pfam" id="PF04548">
    <property type="entry name" value="AIG1"/>
    <property type="match status" value="1"/>
</dbReference>
<dbReference type="Proteomes" id="UP000193240">
    <property type="component" value="Unassembled WGS sequence"/>
</dbReference>
<keyword evidence="10" id="KW-1002">Plastid outer membrane</keyword>
<evidence type="ECO:0000256" key="8">
    <source>
        <dbReference type="ARBA" id="ARBA00022741"/>
    </source>
</evidence>
<feature type="transmembrane region" description="Helical" evidence="18">
    <location>
        <begin position="299"/>
        <end position="320"/>
    </location>
</feature>
<dbReference type="STRING" id="105696.A0A1Y2MFT9"/>
<reference evidence="20 21" key="1">
    <citation type="journal article" date="2017" name="Genome Announc.">
        <title>Genome sequence of the saprophytic ascomycete Epicoccum nigrum ICMP 19927 strain isolated from New Zealand.</title>
        <authorList>
            <person name="Fokin M."/>
            <person name="Fleetwood D."/>
            <person name="Weir B.S."/>
            <person name="Villas-Boas S.G."/>
        </authorList>
    </citation>
    <scope>NUCLEOTIDE SEQUENCE [LARGE SCALE GENOMIC DNA]</scope>
    <source>
        <strain evidence="20 21">ICMP 19927</strain>
    </source>
</reference>
<dbReference type="GO" id="GO:0005525">
    <property type="term" value="F:GTP binding"/>
    <property type="evidence" value="ECO:0007669"/>
    <property type="project" value="UniProtKB-KW"/>
</dbReference>
<evidence type="ECO:0000256" key="1">
    <source>
        <dbReference type="ARBA" id="ARBA00001946"/>
    </source>
</evidence>
<accession>A0A1Y2MFT9</accession>
<evidence type="ECO:0000256" key="5">
    <source>
        <dbReference type="ARBA" id="ARBA00022640"/>
    </source>
</evidence>
<dbReference type="PANTHER" id="PTHR10903:SF135">
    <property type="entry name" value="TRANSLOCASE OF CHLOROPLAST 120, CHLOROPLASTIC-RELATED"/>
    <property type="match status" value="1"/>
</dbReference>
<dbReference type="InterPro" id="IPR045058">
    <property type="entry name" value="GIMA/IAN/Toc"/>
</dbReference>
<keyword evidence="17" id="KW-0175">Coiled coil</keyword>
<dbReference type="InParanoid" id="A0A1Y2MFT9"/>
<name>A0A1Y2MFT9_EPING</name>
<keyword evidence="8" id="KW-0547">Nucleotide-binding</keyword>
<keyword evidence="12" id="KW-0653">Protein transport</keyword>
<keyword evidence="11" id="KW-0460">Magnesium</keyword>
<dbReference type="AlphaFoldDB" id="A0A1Y2MFT9"/>
<dbReference type="SUPFAM" id="SSF52540">
    <property type="entry name" value="P-loop containing nucleoside triphosphate hydrolases"/>
    <property type="match status" value="1"/>
</dbReference>
<evidence type="ECO:0000256" key="15">
    <source>
        <dbReference type="ARBA" id="ARBA00023136"/>
    </source>
</evidence>
<dbReference type="InterPro" id="IPR027417">
    <property type="entry name" value="P-loop_NTPase"/>
</dbReference>
<evidence type="ECO:0000256" key="16">
    <source>
        <dbReference type="ARBA" id="ARBA00024013"/>
    </source>
</evidence>
<evidence type="ECO:0000256" key="2">
    <source>
        <dbReference type="ARBA" id="ARBA00004167"/>
    </source>
</evidence>
<keyword evidence="4" id="KW-0150">Chloroplast</keyword>
<comment type="subcellular location">
    <subcellularLocation>
        <location evidence="2">Membrane</location>
        <topology evidence="2">Single-pass membrane protein</topology>
    </subcellularLocation>
    <subcellularLocation>
        <location evidence="16">Plastid</location>
        <location evidence="16">Chloroplast outer membrane</location>
    </subcellularLocation>
</comment>
<sequence length="340" mass="37795">MTLRKDAQDEAPSMIVVMGVTGAGKSYFINQLAGKEVVQEGADLDSCTQDCGLVPVSIGNSKVLLIDTPGFDDTTRTDSEILTEIARILSAQYELGVELKGVIYIHRITDVRYSRAAIKTFEIFKKICGQEALCNVLLITSRWDGIEQSLGAERERQLKEKFWAYMAGHGSNISRFHGDRSSAISLVSQLLCRDKVVLQIQKELVDEGKSLDNTVAGAYVSDNLDNLKKQYQEELASLEQLKRDLLENDRAMRRQVRLDWEQESARLKAVQNEQVSLQRPIGTEVRQEIKMKRSAVSKVLPIVPFAISMLAMFCGIPPGVTELFTGWIADLGSSSDVSSC</sequence>
<evidence type="ECO:0000256" key="18">
    <source>
        <dbReference type="SAM" id="Phobius"/>
    </source>
</evidence>
<dbReference type="PANTHER" id="PTHR10903">
    <property type="entry name" value="GTPASE, IMAP FAMILY MEMBER-RELATED"/>
    <property type="match status" value="1"/>
</dbReference>
<dbReference type="GO" id="GO:0015031">
    <property type="term" value="P:protein transport"/>
    <property type="evidence" value="ECO:0007669"/>
    <property type="project" value="UniProtKB-KW"/>
</dbReference>
<evidence type="ECO:0000313" key="21">
    <source>
        <dbReference type="Proteomes" id="UP000193240"/>
    </source>
</evidence>
<dbReference type="CDD" id="cd00882">
    <property type="entry name" value="Ras_like_GTPase"/>
    <property type="match status" value="1"/>
</dbReference>
<keyword evidence="21" id="KW-1185">Reference proteome</keyword>
<evidence type="ECO:0000256" key="9">
    <source>
        <dbReference type="ARBA" id="ARBA00022801"/>
    </source>
</evidence>
<keyword evidence="13 18" id="KW-1133">Transmembrane helix</keyword>
<keyword evidence="14" id="KW-0342">GTP-binding</keyword>
<feature type="domain" description="AIG1-type G" evidence="19">
    <location>
        <begin position="15"/>
        <end position="146"/>
    </location>
</feature>
<evidence type="ECO:0000256" key="3">
    <source>
        <dbReference type="ARBA" id="ARBA00022448"/>
    </source>
</evidence>
<evidence type="ECO:0000256" key="11">
    <source>
        <dbReference type="ARBA" id="ARBA00022842"/>
    </source>
</evidence>
<proteinExistence type="predicted"/>